<reference evidence="6" key="1">
    <citation type="submission" date="2020-06" db="EMBL/GenBank/DDBJ databases">
        <title>A chromosome-scale genome assembly of Talaromyces rugulosus W13939.</title>
        <authorList>
            <person name="Wang B."/>
            <person name="Guo L."/>
            <person name="Ye K."/>
            <person name="Wang L."/>
        </authorList>
    </citation>
    <scope>NUCLEOTIDE SEQUENCE [LARGE SCALE GENOMIC DNA]</scope>
    <source>
        <strain evidence="6">W13939</strain>
    </source>
</reference>
<evidence type="ECO:0000256" key="3">
    <source>
        <dbReference type="PROSITE-ProRule" id="PRU00023"/>
    </source>
</evidence>
<dbReference type="EMBL" id="CP055900">
    <property type="protein sequence ID" value="QKX59347.1"/>
    <property type="molecule type" value="Genomic_DNA"/>
</dbReference>
<dbReference type="PANTHER" id="PTHR24198">
    <property type="entry name" value="ANKYRIN REPEAT AND PROTEIN KINASE DOMAIN-CONTAINING PROTEIN"/>
    <property type="match status" value="1"/>
</dbReference>
<dbReference type="PANTHER" id="PTHR24198:SF165">
    <property type="entry name" value="ANKYRIN REPEAT-CONTAINING PROTEIN-RELATED"/>
    <property type="match status" value="1"/>
</dbReference>
<evidence type="ECO:0000256" key="2">
    <source>
        <dbReference type="ARBA" id="ARBA00023043"/>
    </source>
</evidence>
<dbReference type="Gene3D" id="1.25.40.20">
    <property type="entry name" value="Ankyrin repeat-containing domain"/>
    <property type="match status" value="2"/>
</dbReference>
<accession>A0A7H8QZE1</accession>
<dbReference type="Proteomes" id="UP000509510">
    <property type="component" value="Chromosome III"/>
</dbReference>
<keyword evidence="6" id="KW-1185">Reference proteome</keyword>
<dbReference type="InterPro" id="IPR036770">
    <property type="entry name" value="Ankyrin_rpt-contain_sf"/>
</dbReference>
<dbReference type="RefSeq" id="XP_035345525.1">
    <property type="nucleotide sequence ID" value="XM_035489632.1"/>
</dbReference>
<organism evidence="5 6">
    <name type="scientific">Talaromyces rugulosus</name>
    <name type="common">Penicillium rugulosum</name>
    <dbReference type="NCBI Taxonomy" id="121627"/>
    <lineage>
        <taxon>Eukaryota</taxon>
        <taxon>Fungi</taxon>
        <taxon>Dikarya</taxon>
        <taxon>Ascomycota</taxon>
        <taxon>Pezizomycotina</taxon>
        <taxon>Eurotiomycetes</taxon>
        <taxon>Eurotiomycetidae</taxon>
        <taxon>Eurotiales</taxon>
        <taxon>Trichocomaceae</taxon>
        <taxon>Talaromyces</taxon>
        <taxon>Talaromyces sect. Islandici</taxon>
    </lineage>
</organism>
<sequence>MSFESLPSEILVLVCENLDAAGLNVLARTCSLMFSLLDPLLYQQAVKSDAYKVEFLHAVIHRQADAVSKFLKAGVSMSAFEDNTEDAIFIRSHSRCISVEKRRALKRAPHPLLAAAHFGNIDVIRVLLNEGNVDIDFQDYSGNTALHCAIGADHPDMIKLLLEQGARMGNYHKRQGVRSPFVHAAQFGNKRAVELMFNKLQLHNRDNQLEELCGPKKAIFDESIKRLCEEACYEACQNGYLNIIDFLLYQGVNVNHSVHQRHLLYWATLEGSISIVKLLVKYGARMECERDCGVVTLLYKRGSWDEKERDDPYLGILTHLLRSGCNVANGGIHACALWGLAKYSGSEGHRSYATSHQREEIMGLLLENGFDQKKCQHGCFKRKGYTSLIPKMRGQSIVKYVEEQELRMKESISYPAAS</sequence>
<keyword evidence="2 3" id="KW-0040">ANK repeat</keyword>
<feature type="domain" description="F-box" evidence="4">
    <location>
        <begin position="1"/>
        <end position="45"/>
    </location>
</feature>
<dbReference type="SUPFAM" id="SSF48403">
    <property type="entry name" value="Ankyrin repeat"/>
    <property type="match status" value="1"/>
</dbReference>
<dbReference type="PROSITE" id="PS50181">
    <property type="entry name" value="FBOX"/>
    <property type="match status" value="1"/>
</dbReference>
<gene>
    <name evidence="5" type="ORF">TRUGW13939_06481</name>
</gene>
<dbReference type="Pfam" id="PF12796">
    <property type="entry name" value="Ank_2"/>
    <property type="match status" value="2"/>
</dbReference>
<dbReference type="KEGG" id="trg:TRUGW13939_06481"/>
<dbReference type="PROSITE" id="PS50088">
    <property type="entry name" value="ANK_REPEAT"/>
    <property type="match status" value="1"/>
</dbReference>
<dbReference type="PROSITE" id="PS50297">
    <property type="entry name" value="ANK_REP_REGION"/>
    <property type="match status" value="1"/>
</dbReference>
<name>A0A7H8QZE1_TALRU</name>
<dbReference type="InterPro" id="IPR002110">
    <property type="entry name" value="Ankyrin_rpt"/>
</dbReference>
<dbReference type="OrthoDB" id="4472712at2759"/>
<dbReference type="InterPro" id="IPR001810">
    <property type="entry name" value="F-box_dom"/>
</dbReference>
<keyword evidence="1" id="KW-0677">Repeat</keyword>
<dbReference type="GeneID" id="55993976"/>
<dbReference type="AlphaFoldDB" id="A0A7H8QZE1"/>
<evidence type="ECO:0000259" key="4">
    <source>
        <dbReference type="PROSITE" id="PS50181"/>
    </source>
</evidence>
<dbReference type="SMART" id="SM00248">
    <property type="entry name" value="ANK"/>
    <property type="match status" value="6"/>
</dbReference>
<protein>
    <recommendedName>
        <fullName evidence="4">F-box domain-containing protein</fullName>
    </recommendedName>
</protein>
<evidence type="ECO:0000256" key="1">
    <source>
        <dbReference type="ARBA" id="ARBA00022737"/>
    </source>
</evidence>
<evidence type="ECO:0000313" key="5">
    <source>
        <dbReference type="EMBL" id="QKX59347.1"/>
    </source>
</evidence>
<evidence type="ECO:0000313" key="6">
    <source>
        <dbReference type="Proteomes" id="UP000509510"/>
    </source>
</evidence>
<proteinExistence type="predicted"/>
<feature type="repeat" description="ANK" evidence="3">
    <location>
        <begin position="141"/>
        <end position="173"/>
    </location>
</feature>